<dbReference type="Pfam" id="PF00933">
    <property type="entry name" value="Glyco_hydro_3"/>
    <property type="match status" value="1"/>
</dbReference>
<dbReference type="FunFam" id="3.40.50.1700:FF:000003">
    <property type="entry name" value="Probable beta-glucosidase"/>
    <property type="match status" value="1"/>
</dbReference>
<gene>
    <name evidence="13" type="ORF">N8I77_013498</name>
</gene>
<dbReference type="InterPro" id="IPR026891">
    <property type="entry name" value="Fn3-like"/>
</dbReference>
<dbReference type="PROSITE" id="PS00775">
    <property type="entry name" value="GLYCOSYL_HYDROL_F3"/>
    <property type="match status" value="1"/>
</dbReference>
<evidence type="ECO:0000256" key="4">
    <source>
        <dbReference type="ARBA" id="ARBA00022729"/>
    </source>
</evidence>
<dbReference type="InterPro" id="IPR036962">
    <property type="entry name" value="Glyco_hydro_3_N_sf"/>
</dbReference>
<keyword evidence="6" id="KW-0325">Glycoprotein</keyword>
<proteinExistence type="inferred from homology"/>
<comment type="pathway">
    <text evidence="2 10">Glycan metabolism; cellulose degradation.</text>
</comment>
<keyword evidence="8 10" id="KW-0326">Glycosidase</keyword>
<dbReference type="GO" id="GO:0008422">
    <property type="term" value="F:beta-glucosidase activity"/>
    <property type="evidence" value="ECO:0007669"/>
    <property type="project" value="UniProtKB-EC"/>
</dbReference>
<dbReference type="InterPro" id="IPR036881">
    <property type="entry name" value="Glyco_hydro_3_C_sf"/>
</dbReference>
<evidence type="ECO:0000256" key="6">
    <source>
        <dbReference type="ARBA" id="ARBA00023180"/>
    </source>
</evidence>
<keyword evidence="4 11" id="KW-0732">Signal</keyword>
<evidence type="ECO:0000256" key="2">
    <source>
        <dbReference type="ARBA" id="ARBA00004987"/>
    </source>
</evidence>
<evidence type="ECO:0000256" key="10">
    <source>
        <dbReference type="RuleBase" id="RU361161"/>
    </source>
</evidence>
<evidence type="ECO:0000256" key="5">
    <source>
        <dbReference type="ARBA" id="ARBA00022801"/>
    </source>
</evidence>
<evidence type="ECO:0000313" key="14">
    <source>
        <dbReference type="Proteomes" id="UP001265746"/>
    </source>
</evidence>
<keyword evidence="7 10" id="KW-0119">Carbohydrate metabolism</keyword>
<comment type="similarity">
    <text evidence="3 10">Belongs to the glycosyl hydrolase 3 family.</text>
</comment>
<feature type="chain" id="PRO_5042189115" description="beta-glucosidase" evidence="11">
    <location>
        <begin position="18"/>
        <end position="892"/>
    </location>
</feature>
<evidence type="ECO:0000256" key="7">
    <source>
        <dbReference type="ARBA" id="ARBA00023277"/>
    </source>
</evidence>
<evidence type="ECO:0000256" key="11">
    <source>
        <dbReference type="SAM" id="SignalP"/>
    </source>
</evidence>
<evidence type="ECO:0000313" key="13">
    <source>
        <dbReference type="EMBL" id="KAK2595986.1"/>
    </source>
</evidence>
<keyword evidence="9 10" id="KW-0624">Polysaccharide degradation</keyword>
<dbReference type="PRINTS" id="PR00133">
    <property type="entry name" value="GLHYDRLASE3"/>
</dbReference>
<keyword evidence="5 10" id="KW-0378">Hydrolase</keyword>
<dbReference type="InterPro" id="IPR001764">
    <property type="entry name" value="Glyco_hydro_3_N"/>
</dbReference>
<reference evidence="13" key="1">
    <citation type="submission" date="2023-06" db="EMBL/GenBank/DDBJ databases">
        <authorList>
            <person name="Noh H."/>
        </authorList>
    </citation>
    <scope>NUCLEOTIDE SEQUENCE</scope>
    <source>
        <strain evidence="13">DUCC20226</strain>
    </source>
</reference>
<evidence type="ECO:0000256" key="9">
    <source>
        <dbReference type="ARBA" id="ARBA00023326"/>
    </source>
</evidence>
<keyword evidence="14" id="KW-1185">Reference proteome</keyword>
<dbReference type="PANTHER" id="PTHR42715:SF29">
    <property type="entry name" value="BETA-GLUCOSIDASE A-RELATED"/>
    <property type="match status" value="1"/>
</dbReference>
<dbReference type="Proteomes" id="UP001265746">
    <property type="component" value="Unassembled WGS sequence"/>
</dbReference>
<comment type="caution">
    <text evidence="13">The sequence shown here is derived from an EMBL/GenBank/DDBJ whole genome shotgun (WGS) entry which is preliminary data.</text>
</comment>
<dbReference type="GO" id="GO:0009251">
    <property type="term" value="P:glucan catabolic process"/>
    <property type="evidence" value="ECO:0007669"/>
    <property type="project" value="TreeGrafter"/>
</dbReference>
<dbReference type="AlphaFoldDB" id="A0AAD9S0W4"/>
<evidence type="ECO:0000256" key="3">
    <source>
        <dbReference type="ARBA" id="ARBA00005336"/>
    </source>
</evidence>
<comment type="catalytic activity">
    <reaction evidence="1 10">
        <text>Hydrolysis of terminal, non-reducing beta-D-glucosyl residues with release of beta-D-glucose.</text>
        <dbReference type="EC" id="3.2.1.21"/>
    </reaction>
</comment>
<organism evidence="13 14">
    <name type="scientific">Phomopsis amygdali</name>
    <name type="common">Fusicoccum amygdali</name>
    <dbReference type="NCBI Taxonomy" id="1214568"/>
    <lineage>
        <taxon>Eukaryota</taxon>
        <taxon>Fungi</taxon>
        <taxon>Dikarya</taxon>
        <taxon>Ascomycota</taxon>
        <taxon>Pezizomycotina</taxon>
        <taxon>Sordariomycetes</taxon>
        <taxon>Sordariomycetidae</taxon>
        <taxon>Diaporthales</taxon>
        <taxon>Diaporthaceae</taxon>
        <taxon>Diaporthe</taxon>
    </lineage>
</organism>
<dbReference type="InterPro" id="IPR050288">
    <property type="entry name" value="Cellulose_deg_GH3"/>
</dbReference>
<dbReference type="SUPFAM" id="SSF52279">
    <property type="entry name" value="Beta-D-glucan exohydrolase, C-terminal domain"/>
    <property type="match status" value="1"/>
</dbReference>
<sequence>MQTISTLLLAAAGVASAYDYSQDGNYGAPFPETVHPGFESENPVTIKGSQDFQASPPKYPSPWGEGLGDWADAYTKARAFVSQLTLEEKVNLTTGTGWELEKCVGETGAIPRLGFRAMCLQDSPTGVRDTDFVSVFPAGVNVAATWDRSLAYLRGQGMGEEHAGKGVDMQLGPVAGPLGREPEGGRNWEGFSPDPVLTGQMFAESIKGIQSAGVMTSAKHYIANEQEHFRQQPESQDFGWNITEPNSANLDDVTMHELYLWPFADGVKAGATSIMCSYNQVNNSQSCQNSYTLNYLLKGELGFQGFVVSDWQGTHSGVSSILAGLDMTMPGDVLFSSGTSYFGSNLTIAVLNGTVPQWRLDDMAVRIMAGFFFVDRPVERDPINFSSWTQDTYGHQNYYGGQGPIVQVNEHVDVTANHSAIIREIGAASTVLLKNTGALPLKGSEQLTAVFGEDAGPNLEGPNGCSDRGCDNGTLGMAWGSGSTNFPYLVTPDTAIQNYVLANGGNYESILSNWDLDTISALARRANEVNSPAIVFVNSDSGEGYIAVDSNVGDRNNLTLWQNGDAVISAVAAESNNTIVVVHSVGPVILDAYANNPNVTAILWAGVPGQESGNSIVDILYGKVNPSAKLPFTIGANRTDYGTDILYTPNYDVPQINYKEGSFIDYRAFDKYNVTPTYEFGFGLSYTTFEYSDLKVTANTNVSAYTPSTAYTTAAKTYGNYSTDPADHQFPEAINSTRVSLYCYPWLNSTDLSTASADPSYGVEYDFPANSQNGSAQPIPRAGGAPGGNPRLYDVLYTVTASVTNTGSVAGDEVAQLYVSRGGEYEPVRELRGFERLTAIQPGETRTFSVGVTRRDVSSWSTEEQDWVVRDTAKKVWVGRSSRDLPLSDTLA</sequence>
<name>A0AAD9S0W4_PHOAM</name>
<dbReference type="EMBL" id="JAUJFL010000012">
    <property type="protein sequence ID" value="KAK2595986.1"/>
    <property type="molecule type" value="Genomic_DNA"/>
</dbReference>
<dbReference type="Gene3D" id="2.60.40.10">
    <property type="entry name" value="Immunoglobulins"/>
    <property type="match status" value="1"/>
</dbReference>
<dbReference type="EC" id="3.2.1.21" evidence="10"/>
<dbReference type="InterPro" id="IPR019800">
    <property type="entry name" value="Glyco_hydro_3_AS"/>
</dbReference>
<protein>
    <recommendedName>
        <fullName evidence="10">beta-glucosidase</fullName>
        <ecNumber evidence="10">3.2.1.21</ecNumber>
    </recommendedName>
</protein>
<dbReference type="InterPro" id="IPR002772">
    <property type="entry name" value="Glyco_hydro_3_C"/>
</dbReference>
<evidence type="ECO:0000256" key="8">
    <source>
        <dbReference type="ARBA" id="ARBA00023295"/>
    </source>
</evidence>
<dbReference type="Gene3D" id="3.40.50.1700">
    <property type="entry name" value="Glycoside hydrolase family 3 C-terminal domain"/>
    <property type="match status" value="1"/>
</dbReference>
<dbReference type="SUPFAM" id="SSF51445">
    <property type="entry name" value="(Trans)glycosidases"/>
    <property type="match status" value="1"/>
</dbReference>
<dbReference type="SMART" id="SM01217">
    <property type="entry name" value="Fn3_like"/>
    <property type="match status" value="1"/>
</dbReference>
<evidence type="ECO:0000259" key="12">
    <source>
        <dbReference type="SMART" id="SM01217"/>
    </source>
</evidence>
<feature type="signal peptide" evidence="11">
    <location>
        <begin position="1"/>
        <end position="17"/>
    </location>
</feature>
<dbReference type="InterPro" id="IPR017853">
    <property type="entry name" value="GH"/>
</dbReference>
<dbReference type="Gene3D" id="3.20.20.300">
    <property type="entry name" value="Glycoside hydrolase, family 3, N-terminal domain"/>
    <property type="match status" value="1"/>
</dbReference>
<dbReference type="Pfam" id="PF01915">
    <property type="entry name" value="Glyco_hydro_3_C"/>
    <property type="match status" value="1"/>
</dbReference>
<feature type="domain" description="Fibronectin type III-like" evidence="12">
    <location>
        <begin position="813"/>
        <end position="882"/>
    </location>
</feature>
<dbReference type="FunFam" id="3.20.20.300:FF:000002">
    <property type="entry name" value="Probable beta-glucosidase"/>
    <property type="match status" value="1"/>
</dbReference>
<dbReference type="InterPro" id="IPR013783">
    <property type="entry name" value="Ig-like_fold"/>
</dbReference>
<evidence type="ECO:0000256" key="1">
    <source>
        <dbReference type="ARBA" id="ARBA00000448"/>
    </source>
</evidence>
<dbReference type="Pfam" id="PF14310">
    <property type="entry name" value="Fn3-like"/>
    <property type="match status" value="1"/>
</dbReference>
<dbReference type="PANTHER" id="PTHR42715">
    <property type="entry name" value="BETA-GLUCOSIDASE"/>
    <property type="match status" value="1"/>
</dbReference>
<accession>A0AAD9S0W4</accession>